<dbReference type="Proteomes" id="UP000593564">
    <property type="component" value="Unassembled WGS sequence"/>
</dbReference>
<keyword evidence="6" id="KW-1185">Reference proteome</keyword>
<reference evidence="6" key="1">
    <citation type="journal article" date="2020" name="Nat. Commun.">
        <title>Genome assembly of wild tea tree DASZ reveals pedigree and selection history of tea varieties.</title>
        <authorList>
            <person name="Zhang W."/>
            <person name="Zhang Y."/>
            <person name="Qiu H."/>
            <person name="Guo Y."/>
            <person name="Wan H."/>
            <person name="Zhang X."/>
            <person name="Scossa F."/>
            <person name="Alseekh S."/>
            <person name="Zhang Q."/>
            <person name="Wang P."/>
            <person name="Xu L."/>
            <person name="Schmidt M.H."/>
            <person name="Jia X."/>
            <person name="Li D."/>
            <person name="Zhu A."/>
            <person name="Guo F."/>
            <person name="Chen W."/>
            <person name="Ni D."/>
            <person name="Usadel B."/>
            <person name="Fernie A.R."/>
            <person name="Wen W."/>
        </authorList>
    </citation>
    <scope>NUCLEOTIDE SEQUENCE [LARGE SCALE GENOMIC DNA]</scope>
    <source>
        <strain evidence="6">cv. G240</strain>
    </source>
</reference>
<dbReference type="InterPro" id="IPR000639">
    <property type="entry name" value="Epox_hydrolase-like"/>
</dbReference>
<dbReference type="GO" id="GO:0016787">
    <property type="term" value="F:hydrolase activity"/>
    <property type="evidence" value="ECO:0007669"/>
    <property type="project" value="UniProtKB-KW"/>
</dbReference>
<dbReference type="EMBL" id="JACBKZ010000008">
    <property type="protein sequence ID" value="KAF5944701.1"/>
    <property type="molecule type" value="Genomic_DNA"/>
</dbReference>
<dbReference type="PRINTS" id="PR00412">
    <property type="entry name" value="EPOXHYDRLASE"/>
</dbReference>
<gene>
    <name evidence="5" type="ORF">HYC85_018778</name>
</gene>
<protein>
    <recommendedName>
        <fullName evidence="4">AB hydrolase-1 domain-containing protein</fullName>
    </recommendedName>
</protein>
<dbReference type="AlphaFoldDB" id="A0A7J7GXK1"/>
<proteinExistence type="inferred from homology"/>
<dbReference type="InterPro" id="IPR029058">
    <property type="entry name" value="AB_hydrolase_fold"/>
</dbReference>
<evidence type="ECO:0000256" key="3">
    <source>
        <dbReference type="SAM" id="MobiDB-lite"/>
    </source>
</evidence>
<dbReference type="InterPro" id="IPR000073">
    <property type="entry name" value="AB_hydrolase_1"/>
</dbReference>
<feature type="region of interest" description="Disordered" evidence="3">
    <location>
        <begin position="63"/>
        <end position="89"/>
    </location>
</feature>
<evidence type="ECO:0000259" key="4">
    <source>
        <dbReference type="Pfam" id="PF00561"/>
    </source>
</evidence>
<evidence type="ECO:0000313" key="5">
    <source>
        <dbReference type="EMBL" id="KAF5944701.1"/>
    </source>
</evidence>
<comment type="similarity">
    <text evidence="2">Belongs to the AB hydrolase superfamily. Epoxide hydrolase family.</text>
</comment>
<dbReference type="Pfam" id="PF00561">
    <property type="entry name" value="Abhydrolase_1"/>
    <property type="match status" value="1"/>
</dbReference>
<comment type="caution">
    <text evidence="5">The sequence shown here is derived from an EMBL/GenBank/DDBJ whole genome shotgun (WGS) entry which is preliminary data.</text>
</comment>
<accession>A0A7J7GXK1</accession>
<feature type="domain" description="AB hydrolase-1" evidence="4">
    <location>
        <begin position="25"/>
        <end position="71"/>
    </location>
</feature>
<evidence type="ECO:0000256" key="1">
    <source>
        <dbReference type="ARBA" id="ARBA00022801"/>
    </source>
</evidence>
<dbReference type="SUPFAM" id="SSF53474">
    <property type="entry name" value="alpha/beta-Hydrolases"/>
    <property type="match status" value="1"/>
</dbReference>
<reference evidence="5 6" key="2">
    <citation type="submission" date="2020-07" db="EMBL/GenBank/DDBJ databases">
        <title>Genome assembly of wild tea tree DASZ reveals pedigree and selection history of tea varieties.</title>
        <authorList>
            <person name="Zhang W."/>
        </authorList>
    </citation>
    <scope>NUCLEOTIDE SEQUENCE [LARGE SCALE GENOMIC DNA]</scope>
    <source>
        <strain evidence="6">cv. G240</strain>
        <tissue evidence="5">Leaf</tissue>
    </source>
</reference>
<dbReference type="PANTHER" id="PTHR43329">
    <property type="entry name" value="EPOXIDE HYDROLASE"/>
    <property type="match status" value="1"/>
</dbReference>
<organism evidence="5 6">
    <name type="scientific">Camellia sinensis</name>
    <name type="common">Tea plant</name>
    <name type="synonym">Thea sinensis</name>
    <dbReference type="NCBI Taxonomy" id="4442"/>
    <lineage>
        <taxon>Eukaryota</taxon>
        <taxon>Viridiplantae</taxon>
        <taxon>Streptophyta</taxon>
        <taxon>Embryophyta</taxon>
        <taxon>Tracheophyta</taxon>
        <taxon>Spermatophyta</taxon>
        <taxon>Magnoliopsida</taxon>
        <taxon>eudicotyledons</taxon>
        <taxon>Gunneridae</taxon>
        <taxon>Pentapetalae</taxon>
        <taxon>asterids</taxon>
        <taxon>Ericales</taxon>
        <taxon>Theaceae</taxon>
        <taxon>Camellia</taxon>
    </lineage>
</organism>
<sequence length="89" mass="10260">MEGIEHKTISVNGINMHIAEKGKGPVVLFLHGFPELWYSWRHQILYTAAHGYRAVAPDLRGYGDTDRSTTQRLHQIHRSPSDRRHRCSP</sequence>
<evidence type="ECO:0000256" key="2">
    <source>
        <dbReference type="ARBA" id="ARBA00038334"/>
    </source>
</evidence>
<keyword evidence="1" id="KW-0378">Hydrolase</keyword>
<name>A0A7J7GXK1_CAMSI</name>
<evidence type="ECO:0000313" key="6">
    <source>
        <dbReference type="Proteomes" id="UP000593564"/>
    </source>
</evidence>
<dbReference type="Gene3D" id="3.40.50.1820">
    <property type="entry name" value="alpha/beta hydrolase"/>
    <property type="match status" value="1"/>
</dbReference>